<dbReference type="InterPro" id="IPR000183">
    <property type="entry name" value="Orn/DAP/Arg_de-COase"/>
</dbReference>
<dbReference type="Proteomes" id="UP000712527">
    <property type="component" value="Unassembled WGS sequence"/>
</dbReference>
<feature type="domain" description="Orn/DAP/Arg decarboxylase 2 N-terminal" evidence="7">
    <location>
        <begin position="37"/>
        <end position="288"/>
    </location>
</feature>
<keyword evidence="2" id="KW-0210">Decarboxylase</keyword>
<evidence type="ECO:0000313" key="8">
    <source>
        <dbReference type="EMBL" id="MBM6774792.1"/>
    </source>
</evidence>
<evidence type="ECO:0000259" key="7">
    <source>
        <dbReference type="Pfam" id="PF02784"/>
    </source>
</evidence>
<dbReference type="PANTHER" id="PTHR43727">
    <property type="entry name" value="DIAMINOPIMELATE DECARBOXYLASE"/>
    <property type="match status" value="1"/>
</dbReference>
<dbReference type="InterPro" id="IPR022643">
    <property type="entry name" value="De-COase2_C"/>
</dbReference>
<comment type="cofactor">
    <cofactor evidence="1">
        <name>pyridoxal 5'-phosphate</name>
        <dbReference type="ChEBI" id="CHEBI:597326"/>
    </cofactor>
</comment>
<dbReference type="RefSeq" id="WP_204793140.1">
    <property type="nucleotide sequence ID" value="NZ_JACSNQ010000006.1"/>
</dbReference>
<reference evidence="8 9" key="1">
    <citation type="journal article" date="2021" name="Sci. Rep.">
        <title>The distribution of antibiotic resistance genes in chicken gut microbiota commensals.</title>
        <authorList>
            <person name="Juricova H."/>
            <person name="Matiasovicova J."/>
            <person name="Kubasova T."/>
            <person name="Cejkova D."/>
            <person name="Rychlik I."/>
        </authorList>
    </citation>
    <scope>NUCLEOTIDE SEQUENCE [LARGE SCALE GENOMIC DNA]</scope>
    <source>
        <strain evidence="8 9">An794</strain>
    </source>
</reference>
<dbReference type="InterPro" id="IPR029066">
    <property type="entry name" value="PLP-binding_barrel"/>
</dbReference>
<feature type="domain" description="Orn/DAP/Arg decarboxylase 2 C-terminal" evidence="6">
    <location>
        <begin position="31"/>
        <end position="378"/>
    </location>
</feature>
<evidence type="ECO:0000313" key="9">
    <source>
        <dbReference type="Proteomes" id="UP000712527"/>
    </source>
</evidence>
<dbReference type="PRINTS" id="PR01181">
    <property type="entry name" value="DAPDCRBXLASE"/>
</dbReference>
<dbReference type="InterPro" id="IPR022644">
    <property type="entry name" value="De-COase2_N"/>
</dbReference>
<dbReference type="Pfam" id="PF02784">
    <property type="entry name" value="Orn_Arg_deC_N"/>
    <property type="match status" value="1"/>
</dbReference>
<dbReference type="CDD" id="cd06828">
    <property type="entry name" value="PLPDE_III_DapDC"/>
    <property type="match status" value="1"/>
</dbReference>
<evidence type="ECO:0000256" key="3">
    <source>
        <dbReference type="ARBA" id="ARBA00022898"/>
    </source>
</evidence>
<dbReference type="InterPro" id="IPR002986">
    <property type="entry name" value="DAP_deCOOHase_LysA"/>
</dbReference>
<keyword evidence="4" id="KW-0456">Lyase</keyword>
<dbReference type="EMBL" id="JACSNQ010000006">
    <property type="protein sequence ID" value="MBM6774792.1"/>
    <property type="molecule type" value="Genomic_DNA"/>
</dbReference>
<proteinExistence type="inferred from homology"/>
<protein>
    <submittedName>
        <fullName evidence="8">Diaminopimelate decarboxylase</fullName>
    </submittedName>
</protein>
<dbReference type="Gene3D" id="2.40.37.10">
    <property type="entry name" value="Lyase, Ornithine Decarboxylase, Chain A, domain 1"/>
    <property type="match status" value="1"/>
</dbReference>
<evidence type="ECO:0000259" key="6">
    <source>
        <dbReference type="Pfam" id="PF00278"/>
    </source>
</evidence>
<gene>
    <name evidence="8" type="ORF">H9X80_04445</name>
</gene>
<dbReference type="SUPFAM" id="SSF50621">
    <property type="entry name" value="Alanine racemase C-terminal domain-like"/>
    <property type="match status" value="1"/>
</dbReference>
<evidence type="ECO:0000256" key="5">
    <source>
        <dbReference type="RuleBase" id="RU003737"/>
    </source>
</evidence>
<comment type="caution">
    <text evidence="8">The sequence shown here is derived from an EMBL/GenBank/DDBJ whole genome shotgun (WGS) entry which is preliminary data.</text>
</comment>
<dbReference type="PRINTS" id="PR01179">
    <property type="entry name" value="ODADCRBXLASE"/>
</dbReference>
<dbReference type="PANTHER" id="PTHR43727:SF2">
    <property type="entry name" value="GROUP IV DECARBOXYLASE"/>
    <property type="match status" value="1"/>
</dbReference>
<dbReference type="Pfam" id="PF00278">
    <property type="entry name" value="Orn_DAP_Arg_deC"/>
    <property type="match status" value="1"/>
</dbReference>
<keyword evidence="3" id="KW-0663">Pyridoxal phosphate</keyword>
<comment type="similarity">
    <text evidence="5">Belongs to the Orn/Lys/Arg decarboxylase class-II family.</text>
</comment>
<keyword evidence="9" id="KW-1185">Reference proteome</keyword>
<evidence type="ECO:0000256" key="4">
    <source>
        <dbReference type="ARBA" id="ARBA00023239"/>
    </source>
</evidence>
<dbReference type="Gene3D" id="3.20.20.10">
    <property type="entry name" value="Alanine racemase"/>
    <property type="match status" value="1"/>
</dbReference>
<evidence type="ECO:0000256" key="1">
    <source>
        <dbReference type="ARBA" id="ARBA00001933"/>
    </source>
</evidence>
<name>A0ABS2F2J5_9ACTN</name>
<dbReference type="InterPro" id="IPR009006">
    <property type="entry name" value="Ala_racemase/Decarboxylase_C"/>
</dbReference>
<organism evidence="8 9">
    <name type="scientific">Olsenella profusa</name>
    <dbReference type="NCBI Taxonomy" id="138595"/>
    <lineage>
        <taxon>Bacteria</taxon>
        <taxon>Bacillati</taxon>
        <taxon>Actinomycetota</taxon>
        <taxon>Coriobacteriia</taxon>
        <taxon>Coriobacteriales</taxon>
        <taxon>Atopobiaceae</taxon>
        <taxon>Olsenella</taxon>
    </lineage>
</organism>
<sequence length="437" mass="47960">MERISRPTPQKRPFVTKDQLEAIAAEHPTPFYLYDEAEIRRRAAELAAAFSWNPGFKEYFAVKATPNPWIVSILAECGCGCDCATGTELMLAEAAGVTGRNVMLSSNDTPDEDFRAADELGAIINLDGADMVDCLVRALGGRVPRTVCCRVNPGGSFEASNGIIGSPEDSKFGMTEPQLEESFRRLSALGVQEFGIHAFLASNTQVNDYYPRLARLLFEMAVRLSRELGVHVGFVDLSGGIGVAYRPEDTPCDLAVIGEGVRQAFEEVLVPAGMGDVAIFTELGRWMLAPAGALVTRVIHEKVTYRDYLGVDACAANLMRPAVYDAYHHITVMGSEDVPATRRYNVVGRLCENNDQFARDRLLPPCGIGDLLFIHDAGAHGFSMGYNYNGSLRSAELLLRCDGSVQQIRRAETPADYFATFDDDPRFFALARPRRKP</sequence>
<evidence type="ECO:0000256" key="2">
    <source>
        <dbReference type="ARBA" id="ARBA00022793"/>
    </source>
</evidence>
<accession>A0ABS2F2J5</accession>
<dbReference type="SUPFAM" id="SSF51419">
    <property type="entry name" value="PLP-binding barrel"/>
    <property type="match status" value="1"/>
</dbReference>